<keyword evidence="5" id="KW-1064">Adaptive immunity</keyword>
<dbReference type="AlphaFoldDB" id="A0A3Q3ICQ9"/>
<evidence type="ECO:0000256" key="5">
    <source>
        <dbReference type="ARBA" id="ARBA00023130"/>
    </source>
</evidence>
<organism evidence="7 8">
    <name type="scientific">Monopterus albus</name>
    <name type="common">Swamp eel</name>
    <dbReference type="NCBI Taxonomy" id="43700"/>
    <lineage>
        <taxon>Eukaryota</taxon>
        <taxon>Metazoa</taxon>
        <taxon>Chordata</taxon>
        <taxon>Craniata</taxon>
        <taxon>Vertebrata</taxon>
        <taxon>Euteleostomi</taxon>
        <taxon>Actinopterygii</taxon>
        <taxon>Neopterygii</taxon>
        <taxon>Teleostei</taxon>
        <taxon>Neoteleostei</taxon>
        <taxon>Acanthomorphata</taxon>
        <taxon>Anabantaria</taxon>
        <taxon>Synbranchiformes</taxon>
        <taxon>Synbranchidae</taxon>
        <taxon>Monopterus</taxon>
    </lineage>
</organism>
<keyword evidence="8" id="KW-1185">Reference proteome</keyword>
<dbReference type="PANTHER" id="PTHR10035:SF2">
    <property type="entry name" value="T-CELL SURFACE GLYCOPROTEIN CD3 ZETA CHAIN"/>
    <property type="match status" value="1"/>
</dbReference>
<evidence type="ECO:0000256" key="4">
    <source>
        <dbReference type="ARBA" id="ARBA00022859"/>
    </source>
</evidence>
<reference evidence="7" key="1">
    <citation type="submission" date="2025-08" db="UniProtKB">
        <authorList>
            <consortium name="Ensembl"/>
        </authorList>
    </citation>
    <scope>IDENTIFICATION</scope>
</reference>
<dbReference type="InterPro" id="IPR021663">
    <property type="entry name" value="CD3_zeta/IgE_Fc_rcpt_gamma"/>
</dbReference>
<evidence type="ECO:0000256" key="6">
    <source>
        <dbReference type="ARBA" id="ARBA00023170"/>
    </source>
</evidence>
<protein>
    <submittedName>
        <fullName evidence="7">Uncharacterized protein</fullName>
    </submittedName>
</protein>
<evidence type="ECO:0000256" key="1">
    <source>
        <dbReference type="ARBA" id="ARBA00004251"/>
    </source>
</evidence>
<evidence type="ECO:0000313" key="7">
    <source>
        <dbReference type="Ensembl" id="ENSMALP00000001638.1"/>
    </source>
</evidence>
<dbReference type="Proteomes" id="UP000261600">
    <property type="component" value="Unplaced"/>
</dbReference>
<keyword evidence="3" id="KW-0597">Phosphoprotein</keyword>
<keyword evidence="2" id="KW-0472">Membrane</keyword>
<sequence>GDIQHRVQLLSVTPQLFHMQQALALNDPQLCYILDGFLGLYGLIITGMFIKEKQFVCVCVQDLRGQDSGGYAPLMRRDPESGGRVSLTVMVSATLMTDRLINCFLSLQGLSAATKDTYQTLEMQPLPAR</sequence>
<evidence type="ECO:0000256" key="2">
    <source>
        <dbReference type="ARBA" id="ARBA00022475"/>
    </source>
</evidence>
<dbReference type="GO" id="GO:0098797">
    <property type="term" value="C:plasma membrane protein complex"/>
    <property type="evidence" value="ECO:0007669"/>
    <property type="project" value="UniProtKB-ARBA"/>
</dbReference>
<evidence type="ECO:0000256" key="3">
    <source>
        <dbReference type="ARBA" id="ARBA00022553"/>
    </source>
</evidence>
<proteinExistence type="predicted"/>
<keyword evidence="2" id="KW-1003">Cell membrane</keyword>
<accession>A0A3Q3ICQ9</accession>
<evidence type="ECO:0000313" key="8">
    <source>
        <dbReference type="Proteomes" id="UP000261600"/>
    </source>
</evidence>
<dbReference type="Ensembl" id="ENSMALT00000001689.1">
    <property type="protein sequence ID" value="ENSMALP00000001638.1"/>
    <property type="gene ID" value="ENSMALG00000001214.1"/>
</dbReference>
<dbReference type="InterPro" id="IPR024128">
    <property type="entry name" value="T-cell_CD3_zeta"/>
</dbReference>
<dbReference type="PANTHER" id="PTHR10035">
    <property type="entry name" value="T-CELL SURFACE GLYCOPROTEIN CD3 ZETA CHAIN"/>
    <property type="match status" value="1"/>
</dbReference>
<dbReference type="Pfam" id="PF11628">
    <property type="entry name" value="TCR_zetazeta"/>
    <property type="match status" value="1"/>
</dbReference>
<name>A0A3Q3ICQ9_MONAL</name>
<comment type="subcellular location">
    <subcellularLocation>
        <location evidence="1">Cell membrane</location>
        <topology evidence="1">Single-pass type I membrane protein</topology>
    </subcellularLocation>
</comment>
<dbReference type="GO" id="GO:0002250">
    <property type="term" value="P:adaptive immune response"/>
    <property type="evidence" value="ECO:0007669"/>
    <property type="project" value="UniProtKB-KW"/>
</dbReference>
<dbReference type="STRING" id="43700.ENSMALP00000001638"/>
<keyword evidence="6" id="KW-0675">Receptor</keyword>
<reference evidence="7" key="2">
    <citation type="submission" date="2025-09" db="UniProtKB">
        <authorList>
            <consortium name="Ensembl"/>
        </authorList>
    </citation>
    <scope>IDENTIFICATION</scope>
</reference>
<keyword evidence="4" id="KW-0391">Immunity</keyword>